<dbReference type="PANTHER" id="PTHR46880">
    <property type="entry name" value="RAS-ASSOCIATING DOMAIN-CONTAINING PROTEIN"/>
    <property type="match status" value="1"/>
</dbReference>
<evidence type="ECO:0000313" key="1">
    <source>
        <dbReference type="EMBL" id="WAR18320.1"/>
    </source>
</evidence>
<reference evidence="1" key="1">
    <citation type="submission" date="2022-11" db="EMBL/GenBank/DDBJ databases">
        <title>Centuries of genome instability and evolution in soft-shell clam transmissible cancer (bioRxiv).</title>
        <authorList>
            <person name="Hart S.F.M."/>
            <person name="Yonemitsu M.A."/>
            <person name="Giersch R.M."/>
            <person name="Beal B.F."/>
            <person name="Arriagada G."/>
            <person name="Davis B.W."/>
            <person name="Ostrander E.A."/>
            <person name="Goff S.P."/>
            <person name="Metzger M.J."/>
        </authorList>
    </citation>
    <scope>NUCLEOTIDE SEQUENCE</scope>
    <source>
        <strain evidence="1">MELC-2E11</strain>
        <tissue evidence="1">Siphon/mantle</tissue>
    </source>
</reference>
<organism evidence="1 2">
    <name type="scientific">Mya arenaria</name>
    <name type="common">Soft-shell clam</name>
    <dbReference type="NCBI Taxonomy" id="6604"/>
    <lineage>
        <taxon>Eukaryota</taxon>
        <taxon>Metazoa</taxon>
        <taxon>Spiralia</taxon>
        <taxon>Lophotrochozoa</taxon>
        <taxon>Mollusca</taxon>
        <taxon>Bivalvia</taxon>
        <taxon>Autobranchia</taxon>
        <taxon>Heteroconchia</taxon>
        <taxon>Euheterodonta</taxon>
        <taxon>Imparidentia</taxon>
        <taxon>Neoheterodontei</taxon>
        <taxon>Myida</taxon>
        <taxon>Myoidea</taxon>
        <taxon>Myidae</taxon>
        <taxon>Mya</taxon>
    </lineage>
</organism>
<name>A0ABY7F7Z8_MYAAR</name>
<protein>
    <recommendedName>
        <fullName evidence="3">DUF4371 domain-containing protein</fullName>
    </recommendedName>
</protein>
<evidence type="ECO:0008006" key="3">
    <source>
        <dbReference type="Google" id="ProtNLM"/>
    </source>
</evidence>
<dbReference type="EMBL" id="CP111022">
    <property type="protein sequence ID" value="WAR18320.1"/>
    <property type="molecule type" value="Genomic_DNA"/>
</dbReference>
<dbReference type="Proteomes" id="UP001164746">
    <property type="component" value="Chromosome 11"/>
</dbReference>
<keyword evidence="2" id="KW-1185">Reference proteome</keyword>
<evidence type="ECO:0000313" key="2">
    <source>
        <dbReference type="Proteomes" id="UP001164746"/>
    </source>
</evidence>
<gene>
    <name evidence="1" type="ORF">MAR_000158</name>
</gene>
<sequence length="252" mass="28415">MLDESTDISIHQDLMMNIRVLKRNHVDIVEPQTYLLGKDSLYRANAKSIFSKMTCILEQKGIYVKAMLGNTDGASVMIGSKSCVVTRIKRDVPRVLATHCIAHRLALSYCSVANSIPYLEILNSIYTFFHNSHKNTATLEATQSITPGQSGKFKEVLPTRLLSFMVLLRHSIEADYHIQILYVFHFMAVVLHPLAILSKSFQTKGIGFTEFNSLLITAVQKIEKCISRFRIISGHVTSVKEHKGIQMLPLLH</sequence>
<accession>A0ABY7F7Z8</accession>
<proteinExistence type="predicted"/>
<dbReference type="PANTHER" id="PTHR46880:SF5">
    <property type="entry name" value="DUF4371 DOMAIN-CONTAINING PROTEIN"/>
    <property type="match status" value="1"/>
</dbReference>